<dbReference type="Proteomes" id="UP000266568">
    <property type="component" value="Unassembled WGS sequence"/>
</dbReference>
<dbReference type="RefSeq" id="WP_119035326.1">
    <property type="nucleotide sequence ID" value="NZ_QXDC01000002.1"/>
</dbReference>
<dbReference type="PANTHER" id="PTHR30536">
    <property type="entry name" value="ALTRONATE/GALACTARATE DEHYDRATASE"/>
    <property type="match status" value="1"/>
</dbReference>
<organism evidence="3 4">
    <name type="scientific">Hephaestia caeni</name>
    <dbReference type="NCBI Taxonomy" id="645617"/>
    <lineage>
        <taxon>Bacteria</taxon>
        <taxon>Pseudomonadati</taxon>
        <taxon>Pseudomonadota</taxon>
        <taxon>Alphaproteobacteria</taxon>
        <taxon>Sphingomonadales</taxon>
        <taxon>Sphingomonadaceae</taxon>
        <taxon>Hephaestia</taxon>
    </lineage>
</organism>
<accession>A0A397PB97</accession>
<name>A0A397PB97_9SPHN</name>
<reference evidence="3 4" key="1">
    <citation type="submission" date="2018-08" db="EMBL/GenBank/DDBJ databases">
        <title>Genomic Encyclopedia of Type Strains, Phase IV (KMG-IV): sequencing the most valuable type-strain genomes for metagenomic binning, comparative biology and taxonomic classification.</title>
        <authorList>
            <person name="Goeker M."/>
        </authorList>
    </citation>
    <scope>NUCLEOTIDE SEQUENCE [LARGE SCALE GENOMIC DNA]</scope>
    <source>
        <strain evidence="3 4">DSM 25527</strain>
    </source>
</reference>
<keyword evidence="1" id="KW-0456">Lyase</keyword>
<dbReference type="InterPro" id="IPR044144">
    <property type="entry name" value="SAF_UxaA/GarD"/>
</dbReference>
<evidence type="ECO:0000256" key="1">
    <source>
        <dbReference type="ARBA" id="ARBA00023239"/>
    </source>
</evidence>
<gene>
    <name evidence="3" type="ORF">DFR49_1390</name>
</gene>
<evidence type="ECO:0000313" key="3">
    <source>
        <dbReference type="EMBL" id="RIA46830.1"/>
    </source>
</evidence>
<dbReference type="EMBL" id="QXDC01000002">
    <property type="protein sequence ID" value="RIA46830.1"/>
    <property type="molecule type" value="Genomic_DNA"/>
</dbReference>
<feature type="domain" description="SAF" evidence="2">
    <location>
        <begin position="34"/>
        <end position="105"/>
    </location>
</feature>
<protein>
    <submittedName>
        <fullName evidence="3">SAF domain-containing protein</fullName>
    </submittedName>
</protein>
<evidence type="ECO:0000259" key="2">
    <source>
        <dbReference type="SMART" id="SM00858"/>
    </source>
</evidence>
<dbReference type="OrthoDB" id="9804574at2"/>
<dbReference type="InterPro" id="IPR013974">
    <property type="entry name" value="SAF"/>
</dbReference>
<dbReference type="InterPro" id="IPR052172">
    <property type="entry name" value="UxaA_altronate/galactarate_dh"/>
</dbReference>
<evidence type="ECO:0000313" key="4">
    <source>
        <dbReference type="Proteomes" id="UP000266568"/>
    </source>
</evidence>
<comment type="caution">
    <text evidence="3">The sequence shown here is derived from an EMBL/GenBank/DDBJ whole genome shotgun (WGS) entry which is preliminary data.</text>
</comment>
<dbReference type="PANTHER" id="PTHR30536:SF5">
    <property type="entry name" value="ALTRONATE DEHYDRATASE"/>
    <property type="match status" value="1"/>
</dbReference>
<sequence>MRGFTKDPRDDAAVARPGLAAAAGSPVIVLDTADNVAVCRRNVATGEALAMDGDVVAARADMPLGHKVARAFIPAGALVVKYGMPIGSATADIEPGDWVHLHNMRSNYISSHTRASAVPA</sequence>
<dbReference type="SMART" id="SM00858">
    <property type="entry name" value="SAF"/>
    <property type="match status" value="1"/>
</dbReference>
<keyword evidence="4" id="KW-1185">Reference proteome</keyword>
<dbReference type="GO" id="GO:0016829">
    <property type="term" value="F:lyase activity"/>
    <property type="evidence" value="ECO:0007669"/>
    <property type="project" value="UniProtKB-KW"/>
</dbReference>
<dbReference type="CDD" id="cd11613">
    <property type="entry name" value="SAF_AH_GD"/>
    <property type="match status" value="1"/>
</dbReference>
<dbReference type="Pfam" id="PF08666">
    <property type="entry name" value="SAF"/>
    <property type="match status" value="1"/>
</dbReference>
<dbReference type="Gene3D" id="2.30.130.110">
    <property type="match status" value="1"/>
</dbReference>
<proteinExistence type="predicted"/>
<dbReference type="GO" id="GO:0019698">
    <property type="term" value="P:D-galacturonate catabolic process"/>
    <property type="evidence" value="ECO:0007669"/>
    <property type="project" value="TreeGrafter"/>
</dbReference>
<dbReference type="AlphaFoldDB" id="A0A397PB97"/>